<dbReference type="CDD" id="cd02549">
    <property type="entry name" value="Peptidase_C39A"/>
    <property type="match status" value="1"/>
</dbReference>
<dbReference type="Gene3D" id="3.90.70.10">
    <property type="entry name" value="Cysteine proteinases"/>
    <property type="match status" value="1"/>
</dbReference>
<keyword evidence="1" id="KW-0472">Membrane</keyword>
<proteinExistence type="predicted"/>
<dbReference type="Pfam" id="PF13529">
    <property type="entry name" value="Peptidase_C39_2"/>
    <property type="match status" value="1"/>
</dbReference>
<organism evidence="3 4">
    <name type="scientific">Sediminibacillus albus</name>
    <dbReference type="NCBI Taxonomy" id="407036"/>
    <lineage>
        <taxon>Bacteria</taxon>
        <taxon>Bacillati</taxon>
        <taxon>Bacillota</taxon>
        <taxon>Bacilli</taxon>
        <taxon>Bacillales</taxon>
        <taxon>Bacillaceae</taxon>
        <taxon>Sediminibacillus</taxon>
    </lineage>
</organism>
<dbReference type="EMBL" id="FNFL01000002">
    <property type="protein sequence ID" value="SDK09147.1"/>
    <property type="molecule type" value="Genomic_DNA"/>
</dbReference>
<dbReference type="STRING" id="407036.SAMN05216243_1957"/>
<evidence type="ECO:0000259" key="2">
    <source>
        <dbReference type="Pfam" id="PF13529"/>
    </source>
</evidence>
<evidence type="ECO:0000256" key="1">
    <source>
        <dbReference type="SAM" id="Phobius"/>
    </source>
</evidence>
<name>A0A1G8Z2G6_9BACI</name>
<dbReference type="InterPro" id="IPR039563">
    <property type="entry name" value="Peptidase_C39_single_dom"/>
</dbReference>
<keyword evidence="4" id="KW-1185">Reference proteome</keyword>
<feature type="transmembrane region" description="Helical" evidence="1">
    <location>
        <begin position="33"/>
        <end position="52"/>
    </location>
</feature>
<evidence type="ECO:0000313" key="3">
    <source>
        <dbReference type="EMBL" id="SDK09147.1"/>
    </source>
</evidence>
<keyword evidence="1" id="KW-0812">Transmembrane</keyword>
<dbReference type="PANTHER" id="PTHR37806">
    <property type="entry name" value="LMO0724 PROTEIN"/>
    <property type="match status" value="1"/>
</dbReference>
<dbReference type="AlphaFoldDB" id="A0A1G8Z2G6"/>
<keyword evidence="1" id="KW-1133">Transmembrane helix</keyword>
<dbReference type="RefSeq" id="WP_245690100.1">
    <property type="nucleotide sequence ID" value="NZ_FNFL01000002.1"/>
</dbReference>
<feature type="transmembrane region" description="Helical" evidence="1">
    <location>
        <begin position="6"/>
        <end position="21"/>
    </location>
</feature>
<accession>A0A1G8Z2G6</accession>
<sequence>MVLYYLGIFALMMALMLVYSMKKADKRGSKLFYKTHAVLFGVCCFIVSVIVLNNYKEEWLPQTKAWIKHQANPVRAMADELPSAELEPVFPLIEQFQMRSSVVLEAPIIQQYPQLPRGCEVTSLAMLLQFHGIDASKMKLADEIAKDDTPYKQTEDGVFFGNPAKGFVGDMYSLSNPGYGVYHQPIAELAETYAGDKVHDFSGGSFYEIFKHINNNHPVWVITNTAFKKLPKSSFQTWKTPQGPIDITMKEHSVLVTGYDETFIYFNDPLVNKQRKAPIDDFEEAWVQMGKQAITVIP</sequence>
<reference evidence="3 4" key="1">
    <citation type="submission" date="2016-10" db="EMBL/GenBank/DDBJ databases">
        <authorList>
            <person name="de Groot N.N."/>
        </authorList>
    </citation>
    <scope>NUCLEOTIDE SEQUENCE [LARGE SCALE GENOMIC DNA]</scope>
    <source>
        <strain evidence="3 4">CGMCC 1.6502</strain>
    </source>
</reference>
<evidence type="ECO:0000313" key="4">
    <source>
        <dbReference type="Proteomes" id="UP000198694"/>
    </source>
</evidence>
<feature type="domain" description="Peptidase C39-like" evidence="2">
    <location>
        <begin position="104"/>
        <end position="269"/>
    </location>
</feature>
<protein>
    <submittedName>
        <fullName evidence="3">Uncharacterized protein YvpB</fullName>
    </submittedName>
</protein>
<gene>
    <name evidence="3" type="ORF">SAMN05216243_1957</name>
</gene>
<dbReference type="Proteomes" id="UP000198694">
    <property type="component" value="Unassembled WGS sequence"/>
</dbReference>
<dbReference type="PANTHER" id="PTHR37806:SF1">
    <property type="entry name" value="PEPTIDASE C39-LIKE DOMAIN-CONTAINING PROTEIN"/>
    <property type="match status" value="1"/>
</dbReference>
<dbReference type="InterPro" id="IPR039564">
    <property type="entry name" value="Peptidase_C39-like"/>
</dbReference>